<gene>
    <name evidence="6" type="ORF">H9894_01770</name>
</gene>
<evidence type="ECO:0000256" key="1">
    <source>
        <dbReference type="ARBA" id="ARBA00023015"/>
    </source>
</evidence>
<keyword evidence="2" id="KW-0238">DNA-binding</keyword>
<dbReference type="InterPro" id="IPR018062">
    <property type="entry name" value="HTH_AraC-typ_CS"/>
</dbReference>
<dbReference type="Pfam" id="PF12833">
    <property type="entry name" value="HTH_18"/>
    <property type="match status" value="1"/>
</dbReference>
<reference evidence="6" key="1">
    <citation type="journal article" date="2021" name="PeerJ">
        <title>Extensive microbial diversity within the chicken gut microbiome revealed by metagenomics and culture.</title>
        <authorList>
            <person name="Gilroy R."/>
            <person name="Ravi A."/>
            <person name="Getino M."/>
            <person name="Pursley I."/>
            <person name="Horton D.L."/>
            <person name="Alikhan N.F."/>
            <person name="Baker D."/>
            <person name="Gharbi K."/>
            <person name="Hall N."/>
            <person name="Watson M."/>
            <person name="Adriaenssens E.M."/>
            <person name="Foster-Nyarko E."/>
            <person name="Jarju S."/>
            <person name="Secka A."/>
            <person name="Antonio M."/>
            <person name="Oren A."/>
            <person name="Chaudhuri R.R."/>
            <person name="La Ragione R."/>
            <person name="Hildebrand F."/>
            <person name="Pallen M.J."/>
        </authorList>
    </citation>
    <scope>NUCLEOTIDE SEQUENCE</scope>
    <source>
        <strain evidence="6">ChiHecec2B26-446</strain>
    </source>
</reference>
<keyword evidence="3" id="KW-0804">Transcription</keyword>
<evidence type="ECO:0000256" key="4">
    <source>
        <dbReference type="SAM" id="MobiDB-lite"/>
    </source>
</evidence>
<dbReference type="PANTHER" id="PTHR43280">
    <property type="entry name" value="ARAC-FAMILY TRANSCRIPTIONAL REGULATOR"/>
    <property type="match status" value="1"/>
</dbReference>
<evidence type="ECO:0000259" key="5">
    <source>
        <dbReference type="PROSITE" id="PS01124"/>
    </source>
</evidence>
<dbReference type="InterPro" id="IPR020449">
    <property type="entry name" value="Tscrpt_reg_AraC-type_HTH"/>
</dbReference>
<dbReference type="GO" id="GO:0003700">
    <property type="term" value="F:DNA-binding transcription factor activity"/>
    <property type="evidence" value="ECO:0007669"/>
    <property type="project" value="InterPro"/>
</dbReference>
<name>A0A9D1PW70_9BACT</name>
<dbReference type="SMART" id="SM00342">
    <property type="entry name" value="HTH_ARAC"/>
    <property type="match status" value="1"/>
</dbReference>
<dbReference type="PANTHER" id="PTHR43280:SF2">
    <property type="entry name" value="HTH-TYPE TRANSCRIPTIONAL REGULATOR EXSA"/>
    <property type="match status" value="1"/>
</dbReference>
<accession>A0A9D1PW70</accession>
<feature type="domain" description="HTH araC/xylS-type" evidence="5">
    <location>
        <begin position="1"/>
        <end position="56"/>
    </location>
</feature>
<dbReference type="Proteomes" id="UP000886752">
    <property type="component" value="Unassembled WGS sequence"/>
</dbReference>
<feature type="region of interest" description="Disordered" evidence="4">
    <location>
        <begin position="56"/>
        <end position="80"/>
    </location>
</feature>
<evidence type="ECO:0000256" key="2">
    <source>
        <dbReference type="ARBA" id="ARBA00023125"/>
    </source>
</evidence>
<dbReference type="SUPFAM" id="SSF46689">
    <property type="entry name" value="Homeodomain-like"/>
    <property type="match status" value="1"/>
</dbReference>
<proteinExistence type="predicted"/>
<dbReference type="PROSITE" id="PS01124">
    <property type="entry name" value="HTH_ARAC_FAMILY_2"/>
    <property type="match status" value="1"/>
</dbReference>
<evidence type="ECO:0000313" key="6">
    <source>
        <dbReference type="EMBL" id="HIV99908.1"/>
    </source>
</evidence>
<dbReference type="InterPro" id="IPR009057">
    <property type="entry name" value="Homeodomain-like_sf"/>
</dbReference>
<organism evidence="6 7">
    <name type="scientific">Candidatus Desulfovibrio intestinipullorum</name>
    <dbReference type="NCBI Taxonomy" id="2838536"/>
    <lineage>
        <taxon>Bacteria</taxon>
        <taxon>Pseudomonadati</taxon>
        <taxon>Thermodesulfobacteriota</taxon>
        <taxon>Desulfovibrionia</taxon>
        <taxon>Desulfovibrionales</taxon>
        <taxon>Desulfovibrionaceae</taxon>
        <taxon>Desulfovibrio</taxon>
    </lineage>
</organism>
<protein>
    <submittedName>
        <fullName evidence="6">Helix-turn-helix transcriptional regulator</fullName>
    </submittedName>
</protein>
<dbReference type="PROSITE" id="PS00041">
    <property type="entry name" value="HTH_ARAC_FAMILY_1"/>
    <property type="match status" value="1"/>
</dbReference>
<dbReference type="PRINTS" id="PR00032">
    <property type="entry name" value="HTHARAC"/>
</dbReference>
<dbReference type="GO" id="GO:0043565">
    <property type="term" value="F:sequence-specific DNA binding"/>
    <property type="evidence" value="ECO:0007669"/>
    <property type="project" value="InterPro"/>
</dbReference>
<reference evidence="6" key="2">
    <citation type="submission" date="2021-04" db="EMBL/GenBank/DDBJ databases">
        <authorList>
            <person name="Gilroy R."/>
        </authorList>
    </citation>
    <scope>NUCLEOTIDE SEQUENCE</scope>
    <source>
        <strain evidence="6">ChiHecec2B26-446</strain>
    </source>
</reference>
<dbReference type="AlphaFoldDB" id="A0A9D1PW70"/>
<sequence>MQYLTSYRLQTARDLLQNTDRQVSDICFATGFSDLPHFVRVFGKTFGMPPARYRKQLAEAGEQESGPKGSPADRTKACPK</sequence>
<feature type="compositionally biased region" description="Basic and acidic residues" evidence="4">
    <location>
        <begin position="71"/>
        <end position="80"/>
    </location>
</feature>
<dbReference type="Gene3D" id="1.10.10.60">
    <property type="entry name" value="Homeodomain-like"/>
    <property type="match status" value="1"/>
</dbReference>
<keyword evidence="1" id="KW-0805">Transcription regulation</keyword>
<evidence type="ECO:0000256" key="3">
    <source>
        <dbReference type="ARBA" id="ARBA00023163"/>
    </source>
</evidence>
<dbReference type="EMBL" id="DXHV01000021">
    <property type="protein sequence ID" value="HIV99908.1"/>
    <property type="molecule type" value="Genomic_DNA"/>
</dbReference>
<evidence type="ECO:0000313" key="7">
    <source>
        <dbReference type="Proteomes" id="UP000886752"/>
    </source>
</evidence>
<dbReference type="InterPro" id="IPR018060">
    <property type="entry name" value="HTH_AraC"/>
</dbReference>
<comment type="caution">
    <text evidence="6">The sequence shown here is derived from an EMBL/GenBank/DDBJ whole genome shotgun (WGS) entry which is preliminary data.</text>
</comment>